<sequence>MAPASDMSGTAAAESKVIEKPVNVPVAGQTGNPATTDQPAMTNYLNEYVSQAIPATNEEHQQPAKDCPKDCPKDRKPFTLRSFLHENVSQAIPREAPPRRTASKVEGPAGSVAPAKPAEPEKPLTQKIKEAFTGGEKQTAPPKVEENIEAANVEKEVVMEEPDVQGPGKFTPSLLTL</sequence>
<dbReference type="Proteomes" id="UP000240830">
    <property type="component" value="Unassembled WGS sequence"/>
</dbReference>
<feature type="region of interest" description="Disordered" evidence="1">
    <location>
        <begin position="158"/>
        <end position="177"/>
    </location>
</feature>
<evidence type="ECO:0000256" key="1">
    <source>
        <dbReference type="SAM" id="MobiDB-lite"/>
    </source>
</evidence>
<evidence type="ECO:0000313" key="3">
    <source>
        <dbReference type="Proteomes" id="UP000240830"/>
    </source>
</evidence>
<organism evidence="2 3">
    <name type="scientific">Paramicrosporidium saccamoebae</name>
    <dbReference type="NCBI Taxonomy" id="1246581"/>
    <lineage>
        <taxon>Eukaryota</taxon>
        <taxon>Fungi</taxon>
        <taxon>Fungi incertae sedis</taxon>
        <taxon>Cryptomycota</taxon>
        <taxon>Cryptomycota incertae sedis</taxon>
        <taxon>Paramicrosporidium</taxon>
    </lineage>
</organism>
<evidence type="ECO:0000313" key="2">
    <source>
        <dbReference type="EMBL" id="PJF19510.1"/>
    </source>
</evidence>
<feature type="region of interest" description="Disordered" evidence="1">
    <location>
        <begin position="1"/>
        <end position="39"/>
    </location>
</feature>
<keyword evidence="3" id="KW-1185">Reference proteome</keyword>
<feature type="compositionally biased region" description="Polar residues" evidence="1">
    <location>
        <begin position="29"/>
        <end position="39"/>
    </location>
</feature>
<feature type="region of interest" description="Disordered" evidence="1">
    <location>
        <begin position="56"/>
        <end position="123"/>
    </location>
</feature>
<dbReference type="EMBL" id="MTSL01000054">
    <property type="protein sequence ID" value="PJF19510.1"/>
    <property type="molecule type" value="Genomic_DNA"/>
</dbReference>
<protein>
    <submittedName>
        <fullName evidence="2">Uncharacterized protein</fullName>
    </submittedName>
</protein>
<dbReference type="AlphaFoldDB" id="A0A2H9TPB7"/>
<accession>A0A2H9TPB7</accession>
<name>A0A2H9TPB7_9FUNG</name>
<reference evidence="2 3" key="1">
    <citation type="submission" date="2016-10" db="EMBL/GenBank/DDBJ databases">
        <title>The genome of Paramicrosporidium saccamoebae is the missing link in understanding Cryptomycota and Microsporidia evolution.</title>
        <authorList>
            <person name="Quandt C.A."/>
            <person name="Beaudet D."/>
            <person name="Corsaro D."/>
            <person name="Michel R."/>
            <person name="Corradi N."/>
            <person name="James T."/>
        </authorList>
    </citation>
    <scope>NUCLEOTIDE SEQUENCE [LARGE SCALE GENOMIC DNA]</scope>
    <source>
        <strain evidence="2 3">KSL3</strain>
    </source>
</reference>
<feature type="compositionally biased region" description="Basic and acidic residues" evidence="1">
    <location>
        <begin position="57"/>
        <end position="77"/>
    </location>
</feature>
<comment type="caution">
    <text evidence="2">The sequence shown here is derived from an EMBL/GenBank/DDBJ whole genome shotgun (WGS) entry which is preliminary data.</text>
</comment>
<gene>
    <name evidence="2" type="ORF">PSACC_00673</name>
</gene>
<proteinExistence type="predicted"/>